<feature type="domain" description="Major facilitator superfamily (MFS) profile" evidence="5">
    <location>
        <begin position="1"/>
        <end position="377"/>
    </location>
</feature>
<evidence type="ECO:0000256" key="3">
    <source>
        <dbReference type="ARBA" id="ARBA00023180"/>
    </source>
</evidence>
<dbReference type="GO" id="GO:0022857">
    <property type="term" value="F:transmembrane transporter activity"/>
    <property type="evidence" value="ECO:0007669"/>
    <property type="project" value="InterPro"/>
</dbReference>
<feature type="transmembrane region" description="Helical" evidence="4">
    <location>
        <begin position="59"/>
        <end position="78"/>
    </location>
</feature>
<keyword evidence="3" id="KW-0325">Glycoprotein</keyword>
<feature type="transmembrane region" description="Helical" evidence="4">
    <location>
        <begin position="353"/>
        <end position="375"/>
    </location>
</feature>
<feature type="transmembrane region" description="Helical" evidence="4">
    <location>
        <begin position="120"/>
        <end position="141"/>
    </location>
</feature>
<evidence type="ECO:0000313" key="6">
    <source>
        <dbReference type="EMBL" id="KAJ4183057.1"/>
    </source>
</evidence>
<evidence type="ECO:0000256" key="4">
    <source>
        <dbReference type="SAM" id="Phobius"/>
    </source>
</evidence>
<feature type="transmembrane region" description="Helical" evidence="4">
    <location>
        <begin position="90"/>
        <end position="113"/>
    </location>
</feature>
<evidence type="ECO:0000256" key="1">
    <source>
        <dbReference type="ARBA" id="ARBA00004141"/>
    </source>
</evidence>
<comment type="subcellular location">
    <subcellularLocation>
        <location evidence="1">Membrane</location>
        <topology evidence="1">Multi-pass membrane protein</topology>
    </subcellularLocation>
</comment>
<keyword evidence="4" id="KW-0472">Membrane</keyword>
<dbReference type="InterPro" id="IPR050327">
    <property type="entry name" value="Proton-linked_MCT"/>
</dbReference>
<keyword evidence="4" id="KW-0812">Transmembrane</keyword>
<proteinExistence type="inferred from homology"/>
<dbReference type="SUPFAM" id="SSF103473">
    <property type="entry name" value="MFS general substrate transporter"/>
    <property type="match status" value="1"/>
</dbReference>
<dbReference type="AlphaFoldDB" id="A0A9W8R1T4"/>
<name>A0A9W8R1T4_9HYPO</name>
<dbReference type="InterPro" id="IPR036259">
    <property type="entry name" value="MFS_trans_sf"/>
</dbReference>
<protein>
    <recommendedName>
        <fullName evidence="5">Major facilitator superfamily (MFS) profile domain-containing protein</fullName>
    </recommendedName>
</protein>
<dbReference type="OrthoDB" id="6509908at2759"/>
<dbReference type="Proteomes" id="UP001152087">
    <property type="component" value="Unassembled WGS sequence"/>
</dbReference>
<feature type="transmembrane region" description="Helical" evidence="4">
    <location>
        <begin position="33"/>
        <end position="52"/>
    </location>
</feature>
<feature type="transmembrane region" description="Helical" evidence="4">
    <location>
        <begin position="196"/>
        <end position="213"/>
    </location>
</feature>
<feature type="transmembrane region" description="Helical" evidence="4">
    <location>
        <begin position="264"/>
        <end position="282"/>
    </location>
</feature>
<comment type="similarity">
    <text evidence="2">Belongs to the major facilitator superfamily. Monocarboxylate porter (TC 2.A.1.13) family.</text>
</comment>
<evidence type="ECO:0000256" key="2">
    <source>
        <dbReference type="ARBA" id="ARBA00006727"/>
    </source>
</evidence>
<feature type="transmembrane region" description="Helical" evidence="4">
    <location>
        <begin position="153"/>
        <end position="175"/>
    </location>
</feature>
<dbReference type="PANTHER" id="PTHR11360:SF234">
    <property type="entry name" value="MFS-TYPE TRANSPORTER DBAD-RELATED"/>
    <property type="match status" value="1"/>
</dbReference>
<evidence type="ECO:0000259" key="5">
    <source>
        <dbReference type="PROSITE" id="PS50850"/>
    </source>
</evidence>
<dbReference type="PROSITE" id="PS50850">
    <property type="entry name" value="MFS"/>
    <property type="match status" value="1"/>
</dbReference>
<feature type="transmembrane region" description="Helical" evidence="4">
    <location>
        <begin position="288"/>
        <end position="313"/>
    </location>
</feature>
<dbReference type="GO" id="GO:0016020">
    <property type="term" value="C:membrane"/>
    <property type="evidence" value="ECO:0007669"/>
    <property type="project" value="UniProtKB-SubCell"/>
</dbReference>
<gene>
    <name evidence="6" type="ORF">NW755_009905</name>
</gene>
<keyword evidence="4" id="KW-1133">Transmembrane helix</keyword>
<evidence type="ECO:0000313" key="7">
    <source>
        <dbReference type="Proteomes" id="UP001152087"/>
    </source>
</evidence>
<sequence>MLYFNTWGIINSFGAYQTYYMSGLLDRSSASSISWIGSVQSFLVMFVSVVAGPLFDAGYFRALITVGSSLVVLGYMLLSLCAENKYWQVMLAQGVCISIGSGIIFVPSVAVLTQYFDTRLSFAVGIAASGSSVGGVVYPIMFRNLVYRLGFGWTTRITGFVALAGLMFANVALRLRRPPMKGKRRVFIDRSAFHDGPFTVTCLSVFVAFTGLYTPFYYIQSFALNGGLAGGDLALNLLAILNAGSVFGRLLPNFLADKFGPFNIMTPCAALTGVLIFCLLSVHDAAGLVIYCVFFGFFSGTFVSLLPPLLVSISPDRDLIATRMGMSFTTSAVGLLIGSPIAGAILGEGSYKHVWLYSGVLVLTGAMGLLLARLLSTTWRWKVRV</sequence>
<dbReference type="Pfam" id="PF07690">
    <property type="entry name" value="MFS_1"/>
    <property type="match status" value="1"/>
</dbReference>
<reference evidence="6" key="1">
    <citation type="submission" date="2022-09" db="EMBL/GenBank/DDBJ databases">
        <title>Fusarium specimens isolated from Avocado Roots.</title>
        <authorList>
            <person name="Stajich J."/>
            <person name="Roper C."/>
            <person name="Heimlech-Rivalta G."/>
        </authorList>
    </citation>
    <scope>NUCLEOTIDE SEQUENCE</scope>
    <source>
        <strain evidence="6">A02</strain>
    </source>
</reference>
<feature type="transmembrane region" description="Helical" evidence="4">
    <location>
        <begin position="325"/>
        <end position="347"/>
    </location>
</feature>
<keyword evidence="7" id="KW-1185">Reference proteome</keyword>
<organism evidence="6 7">
    <name type="scientific">Fusarium falciforme</name>
    <dbReference type="NCBI Taxonomy" id="195108"/>
    <lineage>
        <taxon>Eukaryota</taxon>
        <taxon>Fungi</taxon>
        <taxon>Dikarya</taxon>
        <taxon>Ascomycota</taxon>
        <taxon>Pezizomycotina</taxon>
        <taxon>Sordariomycetes</taxon>
        <taxon>Hypocreomycetidae</taxon>
        <taxon>Hypocreales</taxon>
        <taxon>Nectriaceae</taxon>
        <taxon>Fusarium</taxon>
        <taxon>Fusarium solani species complex</taxon>
    </lineage>
</organism>
<dbReference type="EMBL" id="JAOQAV010000031">
    <property type="protein sequence ID" value="KAJ4183057.1"/>
    <property type="molecule type" value="Genomic_DNA"/>
</dbReference>
<comment type="caution">
    <text evidence="6">The sequence shown here is derived from an EMBL/GenBank/DDBJ whole genome shotgun (WGS) entry which is preliminary data.</text>
</comment>
<dbReference type="Gene3D" id="1.20.1250.20">
    <property type="entry name" value="MFS general substrate transporter like domains"/>
    <property type="match status" value="1"/>
</dbReference>
<dbReference type="InterPro" id="IPR011701">
    <property type="entry name" value="MFS"/>
</dbReference>
<dbReference type="PANTHER" id="PTHR11360">
    <property type="entry name" value="MONOCARBOXYLATE TRANSPORTER"/>
    <property type="match status" value="1"/>
</dbReference>
<accession>A0A9W8R1T4</accession>
<dbReference type="InterPro" id="IPR020846">
    <property type="entry name" value="MFS_dom"/>
</dbReference>